<accession>A0A6M3KYN6</accession>
<reference evidence="1" key="1">
    <citation type="submission" date="2020-03" db="EMBL/GenBank/DDBJ databases">
        <title>The deep terrestrial virosphere.</title>
        <authorList>
            <person name="Holmfeldt K."/>
            <person name="Nilsson E."/>
            <person name="Simone D."/>
            <person name="Lopez-Fernandez M."/>
            <person name="Wu X."/>
            <person name="de Brujin I."/>
            <person name="Lundin D."/>
            <person name="Andersson A."/>
            <person name="Bertilsson S."/>
            <person name="Dopson M."/>
        </authorList>
    </citation>
    <scope>NUCLEOTIDE SEQUENCE</scope>
    <source>
        <strain evidence="1">MM415B03054</strain>
    </source>
</reference>
<gene>
    <name evidence="1" type="ORF">MM415B03054_0007</name>
</gene>
<organism evidence="1">
    <name type="scientific">viral metagenome</name>
    <dbReference type="NCBI Taxonomy" id="1070528"/>
    <lineage>
        <taxon>unclassified sequences</taxon>
        <taxon>metagenomes</taxon>
        <taxon>organismal metagenomes</taxon>
    </lineage>
</organism>
<name>A0A6M3KYN6_9ZZZZ</name>
<sequence length="76" mass="8396">MVETKQRTVKEWLQDVANTDTSSERDSRMMENLLHRVGFPSARVVVGIVYPDGKGTLEAPPTSIHSIAKMLLKGGN</sequence>
<dbReference type="AlphaFoldDB" id="A0A6M3KYN6"/>
<dbReference type="EMBL" id="MT142681">
    <property type="protein sequence ID" value="QJA87090.1"/>
    <property type="molecule type" value="Genomic_DNA"/>
</dbReference>
<evidence type="ECO:0000313" key="1">
    <source>
        <dbReference type="EMBL" id="QJA87090.1"/>
    </source>
</evidence>
<protein>
    <submittedName>
        <fullName evidence="1">Uncharacterized protein</fullName>
    </submittedName>
</protein>
<proteinExistence type="predicted"/>